<dbReference type="Proteomes" id="UP000239711">
    <property type="component" value="Unassembled WGS sequence"/>
</dbReference>
<dbReference type="EMBL" id="PVBQ01000003">
    <property type="protein sequence ID" value="PRD48662.1"/>
    <property type="molecule type" value="Genomic_DNA"/>
</dbReference>
<proteinExistence type="predicted"/>
<dbReference type="RefSeq" id="WP_105715982.1">
    <property type="nucleotide sequence ID" value="NZ_PVBQ01000003.1"/>
</dbReference>
<keyword evidence="3" id="KW-1185">Reference proteome</keyword>
<evidence type="ECO:0000313" key="3">
    <source>
        <dbReference type="Proteomes" id="UP000239711"/>
    </source>
</evidence>
<dbReference type="OrthoDB" id="711302at2"/>
<gene>
    <name evidence="2" type="ORF">C5745_05545</name>
</gene>
<accession>A0A2S9J7B6</accession>
<feature type="signal peptide" evidence="1">
    <location>
        <begin position="1"/>
        <end position="19"/>
    </location>
</feature>
<evidence type="ECO:0008006" key="4">
    <source>
        <dbReference type="Google" id="ProtNLM"/>
    </source>
</evidence>
<feature type="chain" id="PRO_5015487727" description="Cytochrome C" evidence="1">
    <location>
        <begin position="20"/>
        <end position="67"/>
    </location>
</feature>
<reference evidence="2 3" key="1">
    <citation type="submission" date="2018-02" db="EMBL/GenBank/DDBJ databases">
        <title>The draft genome of Sphingobacterium sp. 5JN-11.</title>
        <authorList>
            <person name="Liu L."/>
            <person name="Li L."/>
            <person name="Liang L."/>
            <person name="Zhang X."/>
            <person name="Wang T."/>
        </authorList>
    </citation>
    <scope>NUCLEOTIDE SEQUENCE [LARGE SCALE GENOMIC DNA]</scope>
    <source>
        <strain evidence="2 3">5JN-11</strain>
    </source>
</reference>
<comment type="caution">
    <text evidence="2">The sequence shown here is derived from an EMBL/GenBank/DDBJ whole genome shotgun (WGS) entry which is preliminary data.</text>
</comment>
<name>A0A2S9J7B6_9SPHI</name>
<sequence length="67" mass="7482">MKKLIFFTQLFAAAGFLYACGGNQREHIQDTPIEQDMPVGDGIVPIDSLERDSLDTVERMMPTPPLD</sequence>
<keyword evidence="1" id="KW-0732">Signal</keyword>
<evidence type="ECO:0000256" key="1">
    <source>
        <dbReference type="SAM" id="SignalP"/>
    </source>
</evidence>
<organism evidence="2 3">
    <name type="scientific">Sphingobacterium haloxyli</name>
    <dbReference type="NCBI Taxonomy" id="2100533"/>
    <lineage>
        <taxon>Bacteria</taxon>
        <taxon>Pseudomonadati</taxon>
        <taxon>Bacteroidota</taxon>
        <taxon>Sphingobacteriia</taxon>
        <taxon>Sphingobacteriales</taxon>
        <taxon>Sphingobacteriaceae</taxon>
        <taxon>Sphingobacterium</taxon>
    </lineage>
</organism>
<dbReference type="PROSITE" id="PS51257">
    <property type="entry name" value="PROKAR_LIPOPROTEIN"/>
    <property type="match status" value="1"/>
</dbReference>
<evidence type="ECO:0000313" key="2">
    <source>
        <dbReference type="EMBL" id="PRD48662.1"/>
    </source>
</evidence>
<dbReference type="AlphaFoldDB" id="A0A2S9J7B6"/>
<protein>
    <recommendedName>
        <fullName evidence="4">Cytochrome C</fullName>
    </recommendedName>
</protein>